<proteinExistence type="predicted"/>
<dbReference type="InterPro" id="IPR031803">
    <property type="entry name" value="BAT_GAF/HTH-assoc"/>
</dbReference>
<evidence type="ECO:0000256" key="1">
    <source>
        <dbReference type="ARBA" id="ARBA00023015"/>
    </source>
</evidence>
<feature type="domain" description="HTH cro/C1-type" evidence="3">
    <location>
        <begin position="196"/>
        <end position="216"/>
    </location>
</feature>
<dbReference type="SUPFAM" id="SSF88659">
    <property type="entry name" value="Sigma3 and sigma4 domains of RNA polymerase sigma factors"/>
    <property type="match status" value="1"/>
</dbReference>
<evidence type="ECO:0000256" key="2">
    <source>
        <dbReference type="ARBA" id="ARBA00023163"/>
    </source>
</evidence>
<dbReference type="InterPro" id="IPR013324">
    <property type="entry name" value="RNA_pol_sigma_r3/r4-like"/>
</dbReference>
<protein>
    <submittedName>
        <fullName evidence="4">Helix-turn-helix domain-containing protein</fullName>
    </submittedName>
</protein>
<sequence length="235" mass="26049">MSAQSADTGQPALGALEDGIVVELELEHPSLLLGSTLRRFPAVSIALEYWSELDDGRTMVFFAVRCAEDDLDSFEAALAADPTIADATLVDEYPRKRVYRAEITDDTLRVTSQITEADGHILDRSSGQTGWTVQIRFPDRDGLVAFNRSCDRRDISFHVTQLRMAKPGERAVLGLTQKQEALLRIAYEEGYFEVPRGISQDELADRLNVSKSAVSQRLRRAMNELCASSLSNAPN</sequence>
<dbReference type="PANTHER" id="PTHR34236:SF1">
    <property type="entry name" value="DIMETHYL SULFOXIDE REDUCTASE TRANSCRIPTIONAL ACTIVATOR"/>
    <property type="match status" value="1"/>
</dbReference>
<name>A0AAP3E608_9EURY</name>
<dbReference type="Pfam" id="PF04967">
    <property type="entry name" value="HTH_10"/>
    <property type="match status" value="1"/>
</dbReference>
<evidence type="ECO:0000313" key="4">
    <source>
        <dbReference type="EMBL" id="MCU4751961.1"/>
    </source>
</evidence>
<gene>
    <name evidence="4" type="ORF">OB919_08190</name>
</gene>
<dbReference type="AlphaFoldDB" id="A0AAP3E608"/>
<evidence type="ECO:0000259" key="3">
    <source>
        <dbReference type="PROSITE" id="PS50943"/>
    </source>
</evidence>
<dbReference type="InterPro" id="IPR007050">
    <property type="entry name" value="HTH_bacterioopsin"/>
</dbReference>
<dbReference type="InterPro" id="IPR001387">
    <property type="entry name" value="Cro/C1-type_HTH"/>
</dbReference>
<evidence type="ECO:0000313" key="5">
    <source>
        <dbReference type="Proteomes" id="UP001321047"/>
    </source>
</evidence>
<dbReference type="Pfam" id="PF15915">
    <property type="entry name" value="BAT"/>
    <property type="match status" value="1"/>
</dbReference>
<dbReference type="PANTHER" id="PTHR34236">
    <property type="entry name" value="DIMETHYL SULFOXIDE REDUCTASE TRANSCRIPTIONAL ACTIVATOR"/>
    <property type="match status" value="1"/>
</dbReference>
<keyword evidence="5" id="KW-1185">Reference proteome</keyword>
<dbReference type="RefSeq" id="WP_342808283.1">
    <property type="nucleotide sequence ID" value="NZ_JAOPJZ010000005.1"/>
</dbReference>
<dbReference type="PROSITE" id="PS50943">
    <property type="entry name" value="HTH_CROC1"/>
    <property type="match status" value="1"/>
</dbReference>
<dbReference type="InterPro" id="IPR036388">
    <property type="entry name" value="WH-like_DNA-bd_sf"/>
</dbReference>
<keyword evidence="2" id="KW-0804">Transcription</keyword>
<comment type="caution">
    <text evidence="4">The sequence shown here is derived from an EMBL/GenBank/DDBJ whole genome shotgun (WGS) entry which is preliminary data.</text>
</comment>
<dbReference type="Proteomes" id="UP001321047">
    <property type="component" value="Unassembled WGS sequence"/>
</dbReference>
<dbReference type="EMBL" id="JAOPJZ010000005">
    <property type="protein sequence ID" value="MCU4751961.1"/>
    <property type="molecule type" value="Genomic_DNA"/>
</dbReference>
<accession>A0AAP3E608</accession>
<reference evidence="4 5" key="1">
    <citation type="submission" date="2022-09" db="EMBL/GenBank/DDBJ databases">
        <title>Enrichment on poylsaccharides allowed isolation of novel metabolic and taxonomic groups of Haloarchaea.</title>
        <authorList>
            <person name="Sorokin D.Y."/>
            <person name="Elcheninov A.G."/>
            <person name="Khizhniak T.V."/>
            <person name="Kolganova T.V."/>
            <person name="Kublanov I.V."/>
        </authorList>
    </citation>
    <scope>NUCLEOTIDE SEQUENCE [LARGE SCALE GENOMIC DNA]</scope>
    <source>
        <strain evidence="4 5">AArc-curdl1</strain>
    </source>
</reference>
<organism evidence="4 5">
    <name type="scientific">Natronosalvus hydrolyticus</name>
    <dbReference type="NCBI Taxonomy" id="2979988"/>
    <lineage>
        <taxon>Archaea</taxon>
        <taxon>Methanobacteriati</taxon>
        <taxon>Methanobacteriota</taxon>
        <taxon>Stenosarchaea group</taxon>
        <taxon>Halobacteria</taxon>
        <taxon>Halobacteriales</taxon>
        <taxon>Natrialbaceae</taxon>
        <taxon>Natronosalvus</taxon>
    </lineage>
</organism>
<dbReference type="Gene3D" id="1.10.10.10">
    <property type="entry name" value="Winged helix-like DNA-binding domain superfamily/Winged helix DNA-binding domain"/>
    <property type="match status" value="1"/>
</dbReference>
<keyword evidence="1" id="KW-0805">Transcription regulation</keyword>